<reference evidence="8 9" key="1">
    <citation type="submission" date="2023-10" db="EMBL/GenBank/DDBJ databases">
        <title>Comparative genomics analysis reveals potential genetic determinants of host preference in Cryptosporidium xiaoi.</title>
        <authorList>
            <person name="Xiao L."/>
            <person name="Li J."/>
        </authorList>
    </citation>
    <scope>NUCLEOTIDE SEQUENCE [LARGE SCALE GENOMIC DNA]</scope>
    <source>
        <strain evidence="8 9">52996</strain>
    </source>
</reference>
<dbReference type="GO" id="GO:0004427">
    <property type="term" value="F:inorganic diphosphate phosphatase activity"/>
    <property type="evidence" value="ECO:0007669"/>
    <property type="project" value="UniProtKB-EC"/>
</dbReference>
<dbReference type="AlphaFoldDB" id="A0AAV9XVR9"/>
<comment type="caution">
    <text evidence="8">The sequence shown here is derived from an EMBL/GenBank/DDBJ whole genome shotgun (WGS) entry which is preliminary data.</text>
</comment>
<keyword evidence="5" id="KW-0378">Hydrolase</keyword>
<dbReference type="GO" id="GO:0005737">
    <property type="term" value="C:cytoplasm"/>
    <property type="evidence" value="ECO:0007669"/>
    <property type="project" value="InterPro"/>
</dbReference>
<evidence type="ECO:0000313" key="8">
    <source>
        <dbReference type="EMBL" id="KAK6588369.1"/>
    </source>
</evidence>
<keyword evidence="9" id="KW-1185">Reference proteome</keyword>
<comment type="similarity">
    <text evidence="2">Belongs to the PPase family.</text>
</comment>
<evidence type="ECO:0000256" key="1">
    <source>
        <dbReference type="ARBA" id="ARBA00001946"/>
    </source>
</evidence>
<dbReference type="SUPFAM" id="SSF50324">
    <property type="entry name" value="Inorganic pyrophosphatase"/>
    <property type="match status" value="1"/>
</dbReference>
<comment type="cofactor">
    <cofactor evidence="1">
        <name>Mg(2+)</name>
        <dbReference type="ChEBI" id="CHEBI:18420"/>
    </cofactor>
</comment>
<accession>A0AAV9XVR9</accession>
<evidence type="ECO:0000313" key="9">
    <source>
        <dbReference type="Proteomes" id="UP001311799"/>
    </source>
</evidence>
<dbReference type="PROSITE" id="PS00387">
    <property type="entry name" value="PPASE"/>
    <property type="match status" value="1"/>
</dbReference>
<dbReference type="Proteomes" id="UP001311799">
    <property type="component" value="Unassembled WGS sequence"/>
</dbReference>
<evidence type="ECO:0000256" key="2">
    <source>
        <dbReference type="ARBA" id="ARBA00006220"/>
    </source>
</evidence>
<name>A0AAV9XVR9_9CRYT</name>
<dbReference type="CDD" id="cd00412">
    <property type="entry name" value="pyrophosphatase"/>
    <property type="match status" value="1"/>
</dbReference>
<keyword evidence="4" id="KW-0479">Metal-binding</keyword>
<organism evidence="8 9">
    <name type="scientific">Cryptosporidium xiaoi</name>
    <dbReference type="NCBI Taxonomy" id="659607"/>
    <lineage>
        <taxon>Eukaryota</taxon>
        <taxon>Sar</taxon>
        <taxon>Alveolata</taxon>
        <taxon>Apicomplexa</taxon>
        <taxon>Conoidasida</taxon>
        <taxon>Coccidia</taxon>
        <taxon>Eucoccidiorida</taxon>
        <taxon>Eimeriorina</taxon>
        <taxon>Cryptosporidiidae</taxon>
        <taxon>Cryptosporidium</taxon>
    </lineage>
</organism>
<evidence type="ECO:0000256" key="3">
    <source>
        <dbReference type="ARBA" id="ARBA00012146"/>
    </source>
</evidence>
<dbReference type="InterPro" id="IPR008162">
    <property type="entry name" value="Pyrophosphatase"/>
</dbReference>
<evidence type="ECO:0000256" key="6">
    <source>
        <dbReference type="ARBA" id="ARBA00022842"/>
    </source>
</evidence>
<evidence type="ECO:0000256" key="5">
    <source>
        <dbReference type="ARBA" id="ARBA00022801"/>
    </source>
</evidence>
<evidence type="ECO:0000256" key="7">
    <source>
        <dbReference type="SAM" id="MobiDB-lite"/>
    </source>
</evidence>
<gene>
    <name evidence="8" type="ORF">RS030_6841</name>
</gene>
<keyword evidence="6" id="KW-0460">Magnesium</keyword>
<sequence length="366" mass="41368">MSSGPKSKEDSKVASQEEKDDLHLGYNCGESSVVFDDNLQTEEVPECCLLRTQSSLAPPIEASAITDVEEAWKALSKELEENIVKPSIKTLGTVFVTREEVGKKDSVDYRIYFKNEEGRRISPWHDVPLWFSETPLLYNMIVEIPKLTNKKFEMSTKEEHTPLLQDRKLEKLRSYPGPIPWNYGAFPQTWEDPNKKGDEFVDFCHGDNDPLDAVEIGAGALPRGGVIPVKTLGCLALIDDDELDWKIVCIRVCDPHASKLNDIDDVETYFPGTIDRIRKWFGLYKAIENNDVEKVNMYGHFGEPQPASYAHKVINETHHSYLKLIQDECRNHSLWVPSTRSNNDTPLTHSTASTSINDIGTVTAND</sequence>
<dbReference type="GO" id="GO:0000287">
    <property type="term" value="F:magnesium ion binding"/>
    <property type="evidence" value="ECO:0007669"/>
    <property type="project" value="InterPro"/>
</dbReference>
<evidence type="ECO:0000256" key="4">
    <source>
        <dbReference type="ARBA" id="ARBA00022723"/>
    </source>
</evidence>
<dbReference type="EC" id="3.6.1.1" evidence="3"/>
<feature type="region of interest" description="Disordered" evidence="7">
    <location>
        <begin position="1"/>
        <end position="20"/>
    </location>
</feature>
<proteinExistence type="inferred from homology"/>
<dbReference type="Pfam" id="PF00719">
    <property type="entry name" value="Pyrophosphatase"/>
    <property type="match status" value="1"/>
</dbReference>
<dbReference type="InterPro" id="IPR036649">
    <property type="entry name" value="Pyrophosphatase_sf"/>
</dbReference>
<protein>
    <recommendedName>
        <fullName evidence="3">inorganic diphosphatase</fullName>
        <ecNumber evidence="3">3.6.1.1</ecNumber>
    </recommendedName>
</protein>
<dbReference type="PANTHER" id="PTHR10286">
    <property type="entry name" value="INORGANIC PYROPHOSPHATASE"/>
    <property type="match status" value="1"/>
</dbReference>
<dbReference type="EMBL" id="JAWDEY010000034">
    <property type="protein sequence ID" value="KAK6588369.1"/>
    <property type="molecule type" value="Genomic_DNA"/>
</dbReference>
<dbReference type="Gene3D" id="3.90.80.10">
    <property type="entry name" value="Inorganic pyrophosphatase"/>
    <property type="match status" value="1"/>
</dbReference>
<dbReference type="GO" id="GO:0006796">
    <property type="term" value="P:phosphate-containing compound metabolic process"/>
    <property type="evidence" value="ECO:0007669"/>
    <property type="project" value="InterPro"/>
</dbReference>